<dbReference type="HOGENOM" id="CLU_2857016_0_0_2"/>
<dbReference type="EMBL" id="KE356561">
    <property type="protein sequence ID" value="ERG94285.1"/>
    <property type="molecule type" value="Genomic_DNA"/>
</dbReference>
<dbReference type="Proteomes" id="UP000030710">
    <property type="component" value="Unassembled WGS sequence"/>
</dbReference>
<evidence type="ECO:0000313" key="1">
    <source>
        <dbReference type="EMBL" id="ERG94285.1"/>
    </source>
</evidence>
<accession>U1NBL9</accession>
<dbReference type="RefSeq" id="WP_021053778.1">
    <property type="nucleotide sequence ID" value="NZ_KE356561.1"/>
</dbReference>
<reference evidence="1 2" key="1">
    <citation type="journal article" date="2013" name="PLoS ONE">
        <title>Assembly-driven community genomics of a hypersaline microbial ecosystem.</title>
        <authorList>
            <person name="Podell S."/>
            <person name="Ugalde J.A."/>
            <person name="Narasingarao P."/>
            <person name="Banfield J.F."/>
            <person name="Heidelberg K.B."/>
            <person name="Allen E.E."/>
        </authorList>
    </citation>
    <scope>NUCLEOTIDE SEQUENCE [LARGE SCALE GENOMIC DNA]</scope>
    <source>
        <strain evidence="2">J07HQW2</strain>
    </source>
</reference>
<sequence length="64" mass="7433">MAYVKYEPEPGETKEALNESVKYDERLDAFVIDGSGSNFDEKIIPREKVYEIQMDNRSSIESRD</sequence>
<gene>
    <name evidence="1" type="ORF">J07HQW2_00719</name>
</gene>
<proteinExistence type="predicted"/>
<organism evidence="1 2">
    <name type="scientific">Haloquadratum walsbyi J07HQW2</name>
    <dbReference type="NCBI Taxonomy" id="1238425"/>
    <lineage>
        <taxon>Archaea</taxon>
        <taxon>Methanobacteriati</taxon>
        <taxon>Methanobacteriota</taxon>
        <taxon>Stenosarchaea group</taxon>
        <taxon>Halobacteria</taxon>
        <taxon>Halobacteriales</taxon>
        <taxon>Haloferacaceae</taxon>
        <taxon>Haloquadratum</taxon>
    </lineage>
</organism>
<dbReference type="AlphaFoldDB" id="U1NBL9"/>
<evidence type="ECO:0000313" key="2">
    <source>
        <dbReference type="Proteomes" id="UP000030710"/>
    </source>
</evidence>
<name>U1NBL9_9EURY</name>
<protein>
    <submittedName>
        <fullName evidence="1">Uncharacterized protein</fullName>
    </submittedName>
</protein>